<proteinExistence type="inferred from homology"/>
<dbReference type="InterPro" id="IPR002347">
    <property type="entry name" value="SDR_fam"/>
</dbReference>
<evidence type="ECO:0000313" key="3">
    <source>
        <dbReference type="EMBL" id="KZN70374.1"/>
    </source>
</evidence>
<reference evidence="3 4" key="1">
    <citation type="submission" date="2013-07" db="EMBL/GenBank/DDBJ databases">
        <title>Comparative Genomic and Metabolomic Analysis of Twelve Strains of Pseudoalteromonas luteoviolacea.</title>
        <authorList>
            <person name="Vynne N.G."/>
            <person name="Mansson M."/>
            <person name="Gram L."/>
        </authorList>
    </citation>
    <scope>NUCLEOTIDE SEQUENCE [LARGE SCALE GENOMIC DNA]</scope>
    <source>
        <strain evidence="3 4">S4060-1</strain>
    </source>
</reference>
<sequence>MKKILVLGSTGLLGNALLGALKPRYEVIEASFSHPENAFDLSDPQSLMALFEKVGTVDAIICTAGVANIVDWHTAQSTDWTFAINNKMMGQINTLRFGEKFVNDGGVIILTSGILAQHPFKGSSIVTTVNAAVEAAVKAAAIEVERIRFNAISPGWISETMVSMGMDPEPGMPANEVAQYYVNLLDNSESGTTNIAAKI</sequence>
<evidence type="ECO:0000313" key="4">
    <source>
        <dbReference type="Proteomes" id="UP000076661"/>
    </source>
</evidence>
<dbReference type="PATRIC" id="fig|1365257.3.peg.59"/>
<keyword evidence="2" id="KW-0560">Oxidoreductase</keyword>
<dbReference type="Proteomes" id="UP000076661">
    <property type="component" value="Unassembled WGS sequence"/>
</dbReference>
<dbReference type="PANTHER" id="PTHR43477:SF1">
    <property type="entry name" value="DIHYDROANTICAPSIN 7-DEHYDROGENASE"/>
    <property type="match status" value="1"/>
</dbReference>
<dbReference type="SUPFAM" id="SSF51735">
    <property type="entry name" value="NAD(P)-binding Rossmann-fold domains"/>
    <property type="match status" value="1"/>
</dbReference>
<name>A0A167PD14_9GAMM</name>
<comment type="caution">
    <text evidence="3">The sequence shown here is derived from an EMBL/GenBank/DDBJ whole genome shotgun (WGS) entry which is preliminary data.</text>
</comment>
<dbReference type="EMBL" id="AUXX01000001">
    <property type="protein sequence ID" value="KZN70374.1"/>
    <property type="molecule type" value="Genomic_DNA"/>
</dbReference>
<dbReference type="Gene3D" id="3.40.50.720">
    <property type="entry name" value="NAD(P)-binding Rossmann-like Domain"/>
    <property type="match status" value="1"/>
</dbReference>
<dbReference type="PRINTS" id="PR00081">
    <property type="entry name" value="GDHRDH"/>
</dbReference>
<evidence type="ECO:0000256" key="1">
    <source>
        <dbReference type="ARBA" id="ARBA00006484"/>
    </source>
</evidence>
<protein>
    <recommendedName>
        <fullName evidence="5">Short-chain dehydrogenase</fullName>
    </recommendedName>
</protein>
<dbReference type="CDD" id="cd11731">
    <property type="entry name" value="Lin1944_like_SDR_c"/>
    <property type="match status" value="1"/>
</dbReference>
<comment type="similarity">
    <text evidence="1">Belongs to the short-chain dehydrogenases/reductases (SDR) family.</text>
</comment>
<evidence type="ECO:0008006" key="5">
    <source>
        <dbReference type="Google" id="ProtNLM"/>
    </source>
</evidence>
<evidence type="ECO:0000256" key="2">
    <source>
        <dbReference type="ARBA" id="ARBA00023002"/>
    </source>
</evidence>
<dbReference type="InterPro" id="IPR036291">
    <property type="entry name" value="NAD(P)-bd_dom_sf"/>
</dbReference>
<gene>
    <name evidence="3" type="ORF">N478_00290</name>
</gene>
<organism evidence="3 4">
    <name type="scientific">Pseudoalteromonas luteoviolacea S4060-1</name>
    <dbReference type="NCBI Taxonomy" id="1365257"/>
    <lineage>
        <taxon>Bacteria</taxon>
        <taxon>Pseudomonadati</taxon>
        <taxon>Pseudomonadota</taxon>
        <taxon>Gammaproteobacteria</taxon>
        <taxon>Alteromonadales</taxon>
        <taxon>Pseudoalteromonadaceae</taxon>
        <taxon>Pseudoalteromonas</taxon>
    </lineage>
</organism>
<dbReference type="RefSeq" id="WP_063379519.1">
    <property type="nucleotide sequence ID" value="NZ_AUXX01000001.1"/>
</dbReference>
<dbReference type="AlphaFoldDB" id="A0A167PD14"/>
<dbReference type="NCBIfam" id="NF005754">
    <property type="entry name" value="PRK07578.1"/>
    <property type="match status" value="1"/>
</dbReference>
<accession>A0A167PD14</accession>
<dbReference type="GO" id="GO:0016491">
    <property type="term" value="F:oxidoreductase activity"/>
    <property type="evidence" value="ECO:0007669"/>
    <property type="project" value="UniProtKB-KW"/>
</dbReference>
<dbReference type="Pfam" id="PF13561">
    <property type="entry name" value="adh_short_C2"/>
    <property type="match status" value="1"/>
</dbReference>
<dbReference type="PANTHER" id="PTHR43477">
    <property type="entry name" value="DIHYDROANTICAPSIN 7-DEHYDROGENASE"/>
    <property type="match status" value="1"/>
</dbReference>
<dbReference type="InterPro" id="IPR051122">
    <property type="entry name" value="SDR_DHRS6-like"/>
</dbReference>